<dbReference type="Pfam" id="PF12819">
    <property type="entry name" value="Malectin_like"/>
    <property type="match status" value="1"/>
</dbReference>
<evidence type="ECO:0000256" key="3">
    <source>
        <dbReference type="ARBA" id="ARBA00022729"/>
    </source>
</evidence>
<evidence type="ECO:0000256" key="4">
    <source>
        <dbReference type="ARBA" id="ARBA00022989"/>
    </source>
</evidence>
<evidence type="ECO:0000313" key="8">
    <source>
        <dbReference type="EMBL" id="CAJ1971858.1"/>
    </source>
</evidence>
<feature type="domain" description="Malectin-like" evidence="7">
    <location>
        <begin position="72"/>
        <end position="243"/>
    </location>
</feature>
<keyword evidence="2 6" id="KW-0812">Transmembrane</keyword>
<dbReference type="Gramene" id="rna-AYBTSS11_LOCUS23864">
    <property type="protein sequence ID" value="CAJ1971858.1"/>
    <property type="gene ID" value="gene-AYBTSS11_LOCUS23864"/>
</dbReference>
<evidence type="ECO:0000256" key="5">
    <source>
        <dbReference type="ARBA" id="ARBA00023136"/>
    </source>
</evidence>
<keyword evidence="4 6" id="KW-1133">Transmembrane helix</keyword>
<gene>
    <name evidence="8" type="ORF">AYBTSS11_LOCUS23864</name>
</gene>
<evidence type="ECO:0000259" key="7">
    <source>
        <dbReference type="Pfam" id="PF12819"/>
    </source>
</evidence>
<protein>
    <recommendedName>
        <fullName evidence="7">Malectin-like domain-containing protein</fullName>
    </recommendedName>
</protein>
<proteinExistence type="predicted"/>
<keyword evidence="3" id="KW-0732">Signal</keyword>
<dbReference type="PANTHER" id="PTHR45631:SF212">
    <property type="entry name" value="PROTEIN KINASE DOMAIN-CONTAINING PROTEIN"/>
    <property type="match status" value="1"/>
</dbReference>
<evidence type="ECO:0000256" key="2">
    <source>
        <dbReference type="ARBA" id="ARBA00022692"/>
    </source>
</evidence>
<comment type="subcellular location">
    <subcellularLocation>
        <location evidence="1">Membrane</location>
        <topology evidence="1">Single-pass membrane protein</topology>
    </subcellularLocation>
</comment>
<dbReference type="AlphaFoldDB" id="A0AA86VS88"/>
<organism evidence="8 9">
    <name type="scientific">Sphenostylis stenocarpa</name>
    <dbReference type="NCBI Taxonomy" id="92480"/>
    <lineage>
        <taxon>Eukaryota</taxon>
        <taxon>Viridiplantae</taxon>
        <taxon>Streptophyta</taxon>
        <taxon>Embryophyta</taxon>
        <taxon>Tracheophyta</taxon>
        <taxon>Spermatophyta</taxon>
        <taxon>Magnoliopsida</taxon>
        <taxon>eudicotyledons</taxon>
        <taxon>Gunneridae</taxon>
        <taxon>Pentapetalae</taxon>
        <taxon>rosids</taxon>
        <taxon>fabids</taxon>
        <taxon>Fabales</taxon>
        <taxon>Fabaceae</taxon>
        <taxon>Papilionoideae</taxon>
        <taxon>50 kb inversion clade</taxon>
        <taxon>NPAAA clade</taxon>
        <taxon>indigoferoid/millettioid clade</taxon>
        <taxon>Phaseoleae</taxon>
        <taxon>Sphenostylis</taxon>
    </lineage>
</organism>
<dbReference type="GO" id="GO:0016020">
    <property type="term" value="C:membrane"/>
    <property type="evidence" value="ECO:0007669"/>
    <property type="project" value="UniProtKB-SubCell"/>
</dbReference>
<dbReference type="EMBL" id="OY731405">
    <property type="protein sequence ID" value="CAJ1971858.1"/>
    <property type="molecule type" value="Genomic_DNA"/>
</dbReference>
<dbReference type="Proteomes" id="UP001189624">
    <property type="component" value="Chromosome 8"/>
</dbReference>
<name>A0AA86VS88_9FABA</name>
<reference evidence="8" key="1">
    <citation type="submission" date="2023-10" db="EMBL/GenBank/DDBJ databases">
        <authorList>
            <person name="Domelevo Entfellner J.-B."/>
        </authorList>
    </citation>
    <scope>NUCLEOTIDE SEQUENCE</scope>
</reference>
<accession>A0AA86VS88</accession>
<dbReference type="InterPro" id="IPR024788">
    <property type="entry name" value="Malectin-like_Carb-bd_dom"/>
</dbReference>
<evidence type="ECO:0000313" key="9">
    <source>
        <dbReference type="Proteomes" id="UP001189624"/>
    </source>
</evidence>
<sequence>MVSARVDFNLSSLSIYRFIFCVGRCKHMERALQWIVVVAACASLSTIIHAAGIDEPSQRKLANVDYADVIRIDCGVKEGYTDKTRMQYEDDDIQYGEIHTISSNDTLQNQPQIQKQLISLRSFPEGKRNCYTLKPREGKNKRYIVRSYFAYGNYDNKSKPPTFDLYIDVTRFTFIHFTVANTTRRVEAIYFSLTDTIDLCLVNVEQGIPFISLLELWPLGSANVYQDLLNLQTQDLLTRVTLGVSSAKDQLLRSLGFKLHI</sequence>
<keyword evidence="9" id="KW-1185">Reference proteome</keyword>
<feature type="transmembrane region" description="Helical" evidence="6">
    <location>
        <begin position="34"/>
        <end position="53"/>
    </location>
</feature>
<evidence type="ECO:0000256" key="1">
    <source>
        <dbReference type="ARBA" id="ARBA00004167"/>
    </source>
</evidence>
<dbReference type="PANTHER" id="PTHR45631">
    <property type="entry name" value="OS07G0107800 PROTEIN-RELATED"/>
    <property type="match status" value="1"/>
</dbReference>
<evidence type="ECO:0000256" key="6">
    <source>
        <dbReference type="SAM" id="Phobius"/>
    </source>
</evidence>
<keyword evidence="5 6" id="KW-0472">Membrane</keyword>